<gene>
    <name evidence="1" type="ORF">ACFFIA_19720</name>
</gene>
<proteinExistence type="predicted"/>
<name>A0ABV6M620_9ACTN</name>
<dbReference type="Gene3D" id="3.10.450.50">
    <property type="match status" value="1"/>
</dbReference>
<comment type="caution">
    <text evidence="1">The sequence shown here is derived from an EMBL/GenBank/DDBJ whole genome shotgun (WGS) entry which is preliminary data.</text>
</comment>
<keyword evidence="2" id="KW-1185">Reference proteome</keyword>
<dbReference type="PANTHER" id="PTHR38436">
    <property type="entry name" value="POLYKETIDE CYCLASE SNOAL-LIKE DOMAIN"/>
    <property type="match status" value="1"/>
</dbReference>
<dbReference type="SUPFAM" id="SSF54427">
    <property type="entry name" value="NTF2-like"/>
    <property type="match status" value="1"/>
</dbReference>
<dbReference type="EMBL" id="JBHLUH010000039">
    <property type="protein sequence ID" value="MFC0529893.1"/>
    <property type="molecule type" value="Genomic_DNA"/>
</dbReference>
<dbReference type="PANTHER" id="PTHR38436:SF1">
    <property type="entry name" value="ESTER CYCLASE"/>
    <property type="match status" value="1"/>
</dbReference>
<dbReference type="RefSeq" id="WP_377252961.1">
    <property type="nucleotide sequence ID" value="NZ_JBHLUH010000039.1"/>
</dbReference>
<organism evidence="1 2">
    <name type="scientific">Phytohabitans kaempferiae</name>
    <dbReference type="NCBI Taxonomy" id="1620943"/>
    <lineage>
        <taxon>Bacteria</taxon>
        <taxon>Bacillati</taxon>
        <taxon>Actinomycetota</taxon>
        <taxon>Actinomycetes</taxon>
        <taxon>Micromonosporales</taxon>
        <taxon>Micromonosporaceae</taxon>
    </lineage>
</organism>
<accession>A0ABV6M620</accession>
<dbReference type="InterPro" id="IPR032710">
    <property type="entry name" value="NTF2-like_dom_sf"/>
</dbReference>
<dbReference type="InterPro" id="IPR009959">
    <property type="entry name" value="Cyclase_SnoaL-like"/>
</dbReference>
<protein>
    <submittedName>
        <fullName evidence="1">Ester cyclase</fullName>
    </submittedName>
</protein>
<dbReference type="Proteomes" id="UP001589867">
    <property type="component" value="Unassembled WGS sequence"/>
</dbReference>
<sequence length="171" mass="18749">MADHRSVCEQAVRLMADGDLAAFERIIHPEAVNREASAEPPACRGRGPAAFHASALWLRAAFADLRWQVRAAAVDGDLVALHTTMSGRHAGTFVAYDEHARVADAFPATGAAFAVTQSHWFRVADGKVIEHWANRDDLAMARQLRWVPPTPLFLVRMAMAKRRARRASAAA</sequence>
<evidence type="ECO:0000313" key="2">
    <source>
        <dbReference type="Proteomes" id="UP001589867"/>
    </source>
</evidence>
<reference evidence="1 2" key="1">
    <citation type="submission" date="2024-09" db="EMBL/GenBank/DDBJ databases">
        <authorList>
            <person name="Sun Q."/>
            <person name="Mori K."/>
        </authorList>
    </citation>
    <scope>NUCLEOTIDE SEQUENCE [LARGE SCALE GENOMIC DNA]</scope>
    <source>
        <strain evidence="1 2">TBRC 3947</strain>
    </source>
</reference>
<dbReference type="Pfam" id="PF07366">
    <property type="entry name" value="SnoaL"/>
    <property type="match status" value="1"/>
</dbReference>
<evidence type="ECO:0000313" key="1">
    <source>
        <dbReference type="EMBL" id="MFC0529893.1"/>
    </source>
</evidence>